<accession>A0ABU9ICK6</accession>
<feature type="region of interest" description="Disordered" evidence="1">
    <location>
        <begin position="110"/>
        <end position="147"/>
    </location>
</feature>
<evidence type="ECO:0000256" key="2">
    <source>
        <dbReference type="SAM" id="SignalP"/>
    </source>
</evidence>
<organism evidence="3 4">
    <name type="scientific">Aurantiacibacter gilvus</name>
    <dbReference type="NCBI Taxonomy" id="3139141"/>
    <lineage>
        <taxon>Bacteria</taxon>
        <taxon>Pseudomonadati</taxon>
        <taxon>Pseudomonadota</taxon>
        <taxon>Alphaproteobacteria</taxon>
        <taxon>Sphingomonadales</taxon>
        <taxon>Erythrobacteraceae</taxon>
        <taxon>Aurantiacibacter</taxon>
    </lineage>
</organism>
<dbReference type="Proteomes" id="UP001497045">
    <property type="component" value="Unassembled WGS sequence"/>
</dbReference>
<evidence type="ECO:0000313" key="4">
    <source>
        <dbReference type="Proteomes" id="UP001497045"/>
    </source>
</evidence>
<feature type="compositionally biased region" description="Polar residues" evidence="1">
    <location>
        <begin position="112"/>
        <end position="125"/>
    </location>
</feature>
<protein>
    <recommendedName>
        <fullName evidence="5">Lipoprotein</fullName>
    </recommendedName>
</protein>
<comment type="caution">
    <text evidence="3">The sequence shown here is derived from an EMBL/GenBank/DDBJ whole genome shotgun (WGS) entry which is preliminary data.</text>
</comment>
<keyword evidence="2" id="KW-0732">Signal</keyword>
<proteinExistence type="predicted"/>
<dbReference type="RefSeq" id="WP_341672678.1">
    <property type="nucleotide sequence ID" value="NZ_JBBYHV010000001.1"/>
</dbReference>
<gene>
    <name evidence="3" type="ORF">AAEO60_05710</name>
</gene>
<name>A0ABU9ICK6_9SPHN</name>
<dbReference type="PROSITE" id="PS51257">
    <property type="entry name" value="PROKAR_LIPOPROTEIN"/>
    <property type="match status" value="1"/>
</dbReference>
<feature type="signal peptide" evidence="2">
    <location>
        <begin position="1"/>
        <end position="19"/>
    </location>
</feature>
<keyword evidence="4" id="KW-1185">Reference proteome</keyword>
<feature type="chain" id="PRO_5047260718" description="Lipoprotein" evidence="2">
    <location>
        <begin position="20"/>
        <end position="147"/>
    </location>
</feature>
<evidence type="ECO:0000256" key="1">
    <source>
        <dbReference type="SAM" id="MobiDB-lite"/>
    </source>
</evidence>
<sequence length="147" mass="15216">MKKLIAVSLALALAACNGANDDVTEDAGTNEDMAEASDILEGDAPGFEAVAPGTYQVTRSGGEVDYIQIHPGMTFSRVDAEGNATGGSIFMKDGMTCFLVEGEEDEACFTDGPTQEDGSMETTSEAGDVSTVVPVDGNLDDYVGDSE</sequence>
<reference evidence="3 4" key="1">
    <citation type="submission" date="2024-04" db="EMBL/GenBank/DDBJ databases">
        <title>Aurantiacibacter sp. DGU6 16S ribosomal RNA gene Genome sequencing and assembly.</title>
        <authorList>
            <person name="Park S."/>
        </authorList>
    </citation>
    <scope>NUCLEOTIDE SEQUENCE [LARGE SCALE GENOMIC DNA]</scope>
    <source>
        <strain evidence="3 4">DGU6</strain>
    </source>
</reference>
<evidence type="ECO:0000313" key="3">
    <source>
        <dbReference type="EMBL" id="MEL1250161.1"/>
    </source>
</evidence>
<dbReference type="EMBL" id="JBBYHV010000001">
    <property type="protein sequence ID" value="MEL1250161.1"/>
    <property type="molecule type" value="Genomic_DNA"/>
</dbReference>
<feature type="compositionally biased region" description="Acidic residues" evidence="1">
    <location>
        <begin position="138"/>
        <end position="147"/>
    </location>
</feature>
<evidence type="ECO:0008006" key="5">
    <source>
        <dbReference type="Google" id="ProtNLM"/>
    </source>
</evidence>